<evidence type="ECO:0000313" key="2">
    <source>
        <dbReference type="Proteomes" id="UP001209878"/>
    </source>
</evidence>
<dbReference type="PANTHER" id="PTHR45812">
    <property type="entry name" value="DNA POLYMERASE ZETA CATALYTIC SUBUNIT"/>
    <property type="match status" value="1"/>
</dbReference>
<dbReference type="GO" id="GO:0005634">
    <property type="term" value="C:nucleus"/>
    <property type="evidence" value="ECO:0007669"/>
    <property type="project" value="TreeGrafter"/>
</dbReference>
<dbReference type="AlphaFoldDB" id="A0AAD9NU08"/>
<dbReference type="GO" id="GO:0003887">
    <property type="term" value="F:DNA-directed DNA polymerase activity"/>
    <property type="evidence" value="ECO:0007669"/>
    <property type="project" value="TreeGrafter"/>
</dbReference>
<dbReference type="Proteomes" id="UP001209878">
    <property type="component" value="Unassembled WGS sequence"/>
</dbReference>
<dbReference type="GO" id="GO:0016035">
    <property type="term" value="C:zeta DNA polymerase complex"/>
    <property type="evidence" value="ECO:0007669"/>
    <property type="project" value="InterPro"/>
</dbReference>
<dbReference type="SUPFAM" id="SSF53098">
    <property type="entry name" value="Ribonuclease H-like"/>
    <property type="match status" value="1"/>
</dbReference>
<organism evidence="1 2">
    <name type="scientific">Ridgeia piscesae</name>
    <name type="common">Tubeworm</name>
    <dbReference type="NCBI Taxonomy" id="27915"/>
    <lineage>
        <taxon>Eukaryota</taxon>
        <taxon>Metazoa</taxon>
        <taxon>Spiralia</taxon>
        <taxon>Lophotrochozoa</taxon>
        <taxon>Annelida</taxon>
        <taxon>Polychaeta</taxon>
        <taxon>Sedentaria</taxon>
        <taxon>Canalipalpata</taxon>
        <taxon>Sabellida</taxon>
        <taxon>Siboglinidae</taxon>
        <taxon>Ridgeia</taxon>
    </lineage>
</organism>
<accession>A0AAD9NU08</accession>
<protein>
    <submittedName>
        <fullName evidence="1">Uncharacterized protein</fullName>
    </submittedName>
</protein>
<dbReference type="Gene3D" id="3.30.420.10">
    <property type="entry name" value="Ribonuclease H-like superfamily/Ribonuclease H"/>
    <property type="match status" value="1"/>
</dbReference>
<dbReference type="PANTHER" id="PTHR45812:SF1">
    <property type="entry name" value="DNA POLYMERASE ZETA CATALYTIC SUBUNIT"/>
    <property type="match status" value="1"/>
</dbReference>
<keyword evidence="2" id="KW-1185">Reference proteome</keyword>
<dbReference type="GO" id="GO:0003676">
    <property type="term" value="F:nucleic acid binding"/>
    <property type="evidence" value="ECO:0007669"/>
    <property type="project" value="InterPro"/>
</dbReference>
<dbReference type="InterPro" id="IPR030559">
    <property type="entry name" value="PolZ_Rev3"/>
</dbReference>
<sequence length="106" mass="12697">MLSWGYILKRASKLDIKLCPRLSRLPEGERENTHSVEKDEYGADHMSEIHIAGRITLNLWRILRHEVTLNVYTFENVAYHVLHRRIPLYSLQALTAWFRHRTHLHR</sequence>
<evidence type="ECO:0000313" key="1">
    <source>
        <dbReference type="EMBL" id="KAK2182752.1"/>
    </source>
</evidence>
<comment type="caution">
    <text evidence="1">The sequence shown here is derived from an EMBL/GenBank/DDBJ whole genome shotgun (WGS) entry which is preliminary data.</text>
</comment>
<name>A0AAD9NU08_RIDPI</name>
<dbReference type="GO" id="GO:0042276">
    <property type="term" value="P:error-prone translesion synthesis"/>
    <property type="evidence" value="ECO:0007669"/>
    <property type="project" value="TreeGrafter"/>
</dbReference>
<dbReference type="EMBL" id="JAODUO010000337">
    <property type="protein sequence ID" value="KAK2182752.1"/>
    <property type="molecule type" value="Genomic_DNA"/>
</dbReference>
<reference evidence="1" key="1">
    <citation type="journal article" date="2023" name="Mol. Biol. Evol.">
        <title>Third-Generation Sequencing Reveals the Adaptive Role of the Epigenome in Three Deep-Sea Polychaetes.</title>
        <authorList>
            <person name="Perez M."/>
            <person name="Aroh O."/>
            <person name="Sun Y."/>
            <person name="Lan Y."/>
            <person name="Juniper S.K."/>
            <person name="Young C.R."/>
            <person name="Angers B."/>
            <person name="Qian P.Y."/>
        </authorList>
    </citation>
    <scope>NUCLEOTIDE SEQUENCE</scope>
    <source>
        <strain evidence="1">R07B-5</strain>
    </source>
</reference>
<dbReference type="GO" id="GO:0000724">
    <property type="term" value="P:double-strand break repair via homologous recombination"/>
    <property type="evidence" value="ECO:0007669"/>
    <property type="project" value="TreeGrafter"/>
</dbReference>
<dbReference type="InterPro" id="IPR012337">
    <property type="entry name" value="RNaseH-like_sf"/>
</dbReference>
<gene>
    <name evidence="1" type="ORF">NP493_337g00018</name>
</gene>
<dbReference type="InterPro" id="IPR036397">
    <property type="entry name" value="RNaseH_sf"/>
</dbReference>
<proteinExistence type="predicted"/>